<feature type="region of interest" description="Disordered" evidence="1">
    <location>
        <begin position="1"/>
        <end position="36"/>
    </location>
</feature>
<evidence type="ECO:0000313" key="2">
    <source>
        <dbReference type="EMBL" id="KAH3869449.1"/>
    </source>
</evidence>
<reference evidence="2" key="1">
    <citation type="journal article" date="2019" name="bioRxiv">
        <title>The Genome of the Zebra Mussel, Dreissena polymorpha: A Resource for Invasive Species Research.</title>
        <authorList>
            <person name="McCartney M.A."/>
            <person name="Auch B."/>
            <person name="Kono T."/>
            <person name="Mallez S."/>
            <person name="Zhang Y."/>
            <person name="Obille A."/>
            <person name="Becker A."/>
            <person name="Abrahante J.E."/>
            <person name="Garbe J."/>
            <person name="Badalamenti J.P."/>
            <person name="Herman A."/>
            <person name="Mangelson H."/>
            <person name="Liachko I."/>
            <person name="Sullivan S."/>
            <person name="Sone E.D."/>
            <person name="Koren S."/>
            <person name="Silverstein K.A.T."/>
            <person name="Beckman K.B."/>
            <person name="Gohl D.M."/>
        </authorList>
    </citation>
    <scope>NUCLEOTIDE SEQUENCE</scope>
    <source>
        <strain evidence="2">Duluth1</strain>
        <tissue evidence="2">Whole animal</tissue>
    </source>
</reference>
<keyword evidence="3" id="KW-1185">Reference proteome</keyword>
<gene>
    <name evidence="2" type="ORF">DPMN_032618</name>
</gene>
<dbReference type="EMBL" id="JAIWYP010000002">
    <property type="protein sequence ID" value="KAH3869449.1"/>
    <property type="molecule type" value="Genomic_DNA"/>
</dbReference>
<reference evidence="2" key="2">
    <citation type="submission" date="2020-11" db="EMBL/GenBank/DDBJ databases">
        <authorList>
            <person name="McCartney M.A."/>
            <person name="Auch B."/>
            <person name="Kono T."/>
            <person name="Mallez S."/>
            <person name="Becker A."/>
            <person name="Gohl D.M."/>
            <person name="Silverstein K.A.T."/>
            <person name="Koren S."/>
            <person name="Bechman K.B."/>
            <person name="Herman A."/>
            <person name="Abrahante J.E."/>
            <person name="Garbe J."/>
        </authorList>
    </citation>
    <scope>NUCLEOTIDE SEQUENCE</scope>
    <source>
        <strain evidence="2">Duluth1</strain>
        <tissue evidence="2">Whole animal</tissue>
    </source>
</reference>
<sequence>MSDRLSKRSVQFRSQKRFAAKPTLNSRRADARMRRPPLYQRSHRNLIFGMHMYLMELHILSGERSRSSFKVRVTRKSSQE</sequence>
<dbReference type="AlphaFoldDB" id="A0A9D4M498"/>
<evidence type="ECO:0000313" key="3">
    <source>
        <dbReference type="Proteomes" id="UP000828390"/>
    </source>
</evidence>
<evidence type="ECO:0000256" key="1">
    <source>
        <dbReference type="SAM" id="MobiDB-lite"/>
    </source>
</evidence>
<organism evidence="2 3">
    <name type="scientific">Dreissena polymorpha</name>
    <name type="common">Zebra mussel</name>
    <name type="synonym">Mytilus polymorpha</name>
    <dbReference type="NCBI Taxonomy" id="45954"/>
    <lineage>
        <taxon>Eukaryota</taxon>
        <taxon>Metazoa</taxon>
        <taxon>Spiralia</taxon>
        <taxon>Lophotrochozoa</taxon>
        <taxon>Mollusca</taxon>
        <taxon>Bivalvia</taxon>
        <taxon>Autobranchia</taxon>
        <taxon>Heteroconchia</taxon>
        <taxon>Euheterodonta</taxon>
        <taxon>Imparidentia</taxon>
        <taxon>Neoheterodontei</taxon>
        <taxon>Myida</taxon>
        <taxon>Dreissenoidea</taxon>
        <taxon>Dreissenidae</taxon>
        <taxon>Dreissena</taxon>
    </lineage>
</organism>
<proteinExistence type="predicted"/>
<protein>
    <submittedName>
        <fullName evidence="2">Uncharacterized protein</fullName>
    </submittedName>
</protein>
<dbReference type="Proteomes" id="UP000828390">
    <property type="component" value="Unassembled WGS sequence"/>
</dbReference>
<name>A0A9D4M498_DREPO</name>
<accession>A0A9D4M498</accession>
<comment type="caution">
    <text evidence="2">The sequence shown here is derived from an EMBL/GenBank/DDBJ whole genome shotgun (WGS) entry which is preliminary data.</text>
</comment>